<accession>Q3A7P6</accession>
<dbReference type="CDD" id="cd00565">
    <property type="entry name" value="Ubl_ThiS"/>
    <property type="match status" value="1"/>
</dbReference>
<dbReference type="OrthoDB" id="197113at2"/>
<dbReference type="STRING" id="338963.Pcar_0338"/>
<proteinExistence type="predicted"/>
<dbReference type="KEGG" id="pca:Pcar_0338"/>
<dbReference type="AlphaFoldDB" id="Q3A7P6"/>
<dbReference type="PANTHER" id="PTHR34472">
    <property type="entry name" value="SULFUR CARRIER PROTEIN THIS"/>
    <property type="match status" value="1"/>
</dbReference>
<evidence type="ECO:0000313" key="2">
    <source>
        <dbReference type="Proteomes" id="UP000002534"/>
    </source>
</evidence>
<reference evidence="1 2" key="2">
    <citation type="journal article" date="2012" name="BMC Genomics">
        <title>The genome of Pelobacter carbinolicus reveals surprising metabolic capabilities and physiological features.</title>
        <authorList>
            <person name="Aklujkar M."/>
            <person name="Haveman S.A."/>
            <person name="Didonato R.Jr."/>
            <person name="Chertkov O."/>
            <person name="Han C.S."/>
            <person name="Land M.L."/>
            <person name="Brown P."/>
            <person name="Lovley D.R."/>
        </authorList>
    </citation>
    <scope>NUCLEOTIDE SEQUENCE [LARGE SCALE GENOMIC DNA]</scope>
    <source>
        <strain evidence="2">DSM 2380 / NBRC 103641 / GraBd1</strain>
    </source>
</reference>
<reference evidence="2" key="1">
    <citation type="submission" date="2005-10" db="EMBL/GenBank/DDBJ databases">
        <title>Complete sequence of Pelobacter carbinolicus DSM 2380.</title>
        <authorList>
            <person name="Copeland A."/>
            <person name="Lucas S."/>
            <person name="Lapidus A."/>
            <person name="Barry K."/>
            <person name="Detter J.C."/>
            <person name="Glavina T."/>
            <person name="Hammon N."/>
            <person name="Israni S."/>
            <person name="Pitluck S."/>
            <person name="Chertkov O."/>
            <person name="Schmutz J."/>
            <person name="Larimer F."/>
            <person name="Land M."/>
            <person name="Kyrpides N."/>
            <person name="Ivanova N."/>
            <person name="Richardson P."/>
        </authorList>
    </citation>
    <scope>NUCLEOTIDE SEQUENCE [LARGE SCALE GENOMIC DNA]</scope>
    <source>
        <strain evidence="2">DSM 2380 / NBRC 103641 / GraBd1</strain>
    </source>
</reference>
<dbReference type="InterPro" id="IPR012675">
    <property type="entry name" value="Beta-grasp_dom_sf"/>
</dbReference>
<dbReference type="Proteomes" id="UP000002534">
    <property type="component" value="Chromosome"/>
</dbReference>
<name>Q3A7P6_SYNC1</name>
<dbReference type="HOGENOM" id="CLU_174611_3_4_7"/>
<protein>
    <submittedName>
        <fullName evidence="1">Thiamin biosynthesis sulfur carrier protein</fullName>
    </submittedName>
</protein>
<dbReference type="EMBL" id="CP000142">
    <property type="protein sequence ID" value="ABA87598.1"/>
    <property type="molecule type" value="Genomic_DNA"/>
</dbReference>
<dbReference type="InterPro" id="IPR010035">
    <property type="entry name" value="Thi_S"/>
</dbReference>
<dbReference type="InterPro" id="IPR003749">
    <property type="entry name" value="ThiS/MoaD-like"/>
</dbReference>
<evidence type="ECO:0000313" key="1">
    <source>
        <dbReference type="EMBL" id="ABA87598.1"/>
    </source>
</evidence>
<dbReference type="SUPFAM" id="SSF54285">
    <property type="entry name" value="MoaD/ThiS"/>
    <property type="match status" value="1"/>
</dbReference>
<dbReference type="InterPro" id="IPR016155">
    <property type="entry name" value="Mopterin_synth/thiamin_S_b"/>
</dbReference>
<dbReference type="NCBIfam" id="TIGR01683">
    <property type="entry name" value="thiS"/>
    <property type="match status" value="1"/>
</dbReference>
<keyword evidence="2" id="KW-1185">Reference proteome</keyword>
<dbReference type="Pfam" id="PF02597">
    <property type="entry name" value="ThiS"/>
    <property type="match status" value="1"/>
</dbReference>
<dbReference type="PANTHER" id="PTHR34472:SF1">
    <property type="entry name" value="SULFUR CARRIER PROTEIN THIS"/>
    <property type="match status" value="1"/>
</dbReference>
<dbReference type="RefSeq" id="WP_011340016.1">
    <property type="nucleotide sequence ID" value="NC_007498.2"/>
</dbReference>
<sequence>MSQLTVNGKPLVLPLPATILDVLNRLNFDPTKVAAELNGTVVMRDAFGETDLNRNDCLEIVQFVGGG</sequence>
<organism evidence="1 2">
    <name type="scientific">Syntrophotalea carbinolica (strain DSM 2380 / NBRC 103641 / GraBd1)</name>
    <name type="common">Pelobacter carbinolicus</name>
    <dbReference type="NCBI Taxonomy" id="338963"/>
    <lineage>
        <taxon>Bacteria</taxon>
        <taxon>Pseudomonadati</taxon>
        <taxon>Thermodesulfobacteriota</taxon>
        <taxon>Desulfuromonadia</taxon>
        <taxon>Desulfuromonadales</taxon>
        <taxon>Syntrophotaleaceae</taxon>
        <taxon>Syntrophotalea</taxon>
    </lineage>
</organism>
<gene>
    <name evidence="1" type="primary">thiS-1</name>
    <name evidence="1" type="ordered locus">Pcar_0338</name>
</gene>
<dbReference type="Gene3D" id="3.10.20.30">
    <property type="match status" value="1"/>
</dbReference>